<protein>
    <submittedName>
        <fullName evidence="1">Uncharacterized protein</fullName>
    </submittedName>
</protein>
<accession>A0A8S1S3R3</accession>
<dbReference type="EMBL" id="CAJJDP010000004">
    <property type="protein sequence ID" value="CAD8134237.1"/>
    <property type="molecule type" value="Genomic_DNA"/>
</dbReference>
<comment type="caution">
    <text evidence="1">The sequence shown here is derived from an EMBL/GenBank/DDBJ whole genome shotgun (WGS) entry which is preliminary data.</text>
</comment>
<name>A0A8S1S3R3_PAROT</name>
<dbReference type="Proteomes" id="UP000683925">
    <property type="component" value="Unassembled WGS sequence"/>
</dbReference>
<evidence type="ECO:0000313" key="1">
    <source>
        <dbReference type="EMBL" id="CAD8134237.1"/>
    </source>
</evidence>
<organism evidence="1 2">
    <name type="scientific">Paramecium octaurelia</name>
    <dbReference type="NCBI Taxonomy" id="43137"/>
    <lineage>
        <taxon>Eukaryota</taxon>
        <taxon>Sar</taxon>
        <taxon>Alveolata</taxon>
        <taxon>Ciliophora</taxon>
        <taxon>Intramacronucleata</taxon>
        <taxon>Oligohymenophorea</taxon>
        <taxon>Peniculida</taxon>
        <taxon>Parameciidae</taxon>
        <taxon>Paramecium</taxon>
    </lineage>
</organism>
<keyword evidence="2" id="KW-1185">Reference proteome</keyword>
<gene>
    <name evidence="1" type="ORF">POCTA_138.1.T0050330</name>
</gene>
<dbReference type="AlphaFoldDB" id="A0A8S1S3R3"/>
<sequence length="125" mass="14778">MKPINLGYFQKLIMKSIGVQEYQQKLVRIYLFSFNKIININYYLFVKLIQRMGLCSSKKLESKRNIIVRLEDHVKKIDQNNIHDQALLILYNSRNQRVSHLNEPIMSGFSKQFQKTQEPSQKSSA</sequence>
<reference evidence="1" key="1">
    <citation type="submission" date="2021-01" db="EMBL/GenBank/DDBJ databases">
        <authorList>
            <consortium name="Genoscope - CEA"/>
            <person name="William W."/>
        </authorList>
    </citation>
    <scope>NUCLEOTIDE SEQUENCE</scope>
</reference>
<evidence type="ECO:0000313" key="2">
    <source>
        <dbReference type="Proteomes" id="UP000683925"/>
    </source>
</evidence>
<proteinExistence type="predicted"/>